<keyword evidence="3" id="KW-1185">Reference proteome</keyword>
<gene>
    <name evidence="2" type="ORF">GBAR_LOCUS23004</name>
</gene>
<evidence type="ECO:0000313" key="3">
    <source>
        <dbReference type="Proteomes" id="UP001174909"/>
    </source>
</evidence>
<sequence length="102" mass="11523">MEMYLDIPLPRNVPSKYLQHLCQPFLLSPSLPLTHPLLLPLLLPLPLLLLPSVLPPLPLLLPLLPPEFLLPQTHIWQYLLLPITISILILMLLISAPAVVWP</sequence>
<protein>
    <submittedName>
        <fullName evidence="2">Uncharacterized protein</fullName>
    </submittedName>
</protein>
<organism evidence="2 3">
    <name type="scientific">Geodia barretti</name>
    <name type="common">Barrett's horny sponge</name>
    <dbReference type="NCBI Taxonomy" id="519541"/>
    <lineage>
        <taxon>Eukaryota</taxon>
        <taxon>Metazoa</taxon>
        <taxon>Porifera</taxon>
        <taxon>Demospongiae</taxon>
        <taxon>Heteroscleromorpha</taxon>
        <taxon>Tetractinellida</taxon>
        <taxon>Astrophorina</taxon>
        <taxon>Geodiidae</taxon>
        <taxon>Geodia</taxon>
    </lineage>
</organism>
<dbReference type="EMBL" id="CASHTH010003183">
    <property type="protein sequence ID" value="CAI8041358.1"/>
    <property type="molecule type" value="Genomic_DNA"/>
</dbReference>
<reference evidence="2" key="1">
    <citation type="submission" date="2023-03" db="EMBL/GenBank/DDBJ databases">
        <authorList>
            <person name="Steffen K."/>
            <person name="Cardenas P."/>
        </authorList>
    </citation>
    <scope>NUCLEOTIDE SEQUENCE</scope>
</reference>
<dbReference type="Proteomes" id="UP001174909">
    <property type="component" value="Unassembled WGS sequence"/>
</dbReference>
<keyword evidence="1" id="KW-1133">Transmembrane helix</keyword>
<evidence type="ECO:0000256" key="1">
    <source>
        <dbReference type="SAM" id="Phobius"/>
    </source>
</evidence>
<feature type="transmembrane region" description="Helical" evidence="1">
    <location>
        <begin position="37"/>
        <end position="55"/>
    </location>
</feature>
<feature type="transmembrane region" description="Helical" evidence="1">
    <location>
        <begin position="75"/>
        <end position="101"/>
    </location>
</feature>
<evidence type="ECO:0000313" key="2">
    <source>
        <dbReference type="EMBL" id="CAI8041358.1"/>
    </source>
</evidence>
<proteinExistence type="predicted"/>
<name>A0AA35T5K0_GEOBA</name>
<comment type="caution">
    <text evidence="2">The sequence shown here is derived from an EMBL/GenBank/DDBJ whole genome shotgun (WGS) entry which is preliminary data.</text>
</comment>
<dbReference type="AlphaFoldDB" id="A0AA35T5K0"/>
<keyword evidence="1" id="KW-0472">Membrane</keyword>
<keyword evidence="1" id="KW-0812">Transmembrane</keyword>
<accession>A0AA35T5K0</accession>